<keyword evidence="2" id="KW-0238">DNA-binding</keyword>
<dbReference type="InterPro" id="IPR006118">
    <property type="entry name" value="Recombinase_CS"/>
</dbReference>
<feature type="domain" description="Resolvase/invertase-type recombinase catalytic" evidence="4">
    <location>
        <begin position="7"/>
        <end position="144"/>
    </location>
</feature>
<dbReference type="PROSITE" id="PS51736">
    <property type="entry name" value="RECOMBINASES_3"/>
    <property type="match status" value="1"/>
</dbReference>
<dbReference type="PANTHER" id="PTHR30461">
    <property type="entry name" value="DNA-INVERTASE FROM LAMBDOID PROPHAGE"/>
    <property type="match status" value="1"/>
</dbReference>
<evidence type="ECO:0000256" key="3">
    <source>
        <dbReference type="ARBA" id="ARBA00023172"/>
    </source>
</evidence>
<evidence type="ECO:0000313" key="6">
    <source>
        <dbReference type="Proteomes" id="UP001194696"/>
    </source>
</evidence>
<keyword evidence="1" id="KW-0229">DNA integration</keyword>
<accession>A0ABQ7JMI4</accession>
<dbReference type="SUPFAM" id="SSF53041">
    <property type="entry name" value="Resolvase-like"/>
    <property type="match status" value="1"/>
</dbReference>
<dbReference type="EMBL" id="JAAAIM010001208">
    <property type="protein sequence ID" value="KAG0281092.1"/>
    <property type="molecule type" value="Genomic_DNA"/>
</dbReference>
<dbReference type="InterPro" id="IPR006119">
    <property type="entry name" value="Resolv_N"/>
</dbReference>
<dbReference type="SMART" id="SM00857">
    <property type="entry name" value="Resolvase"/>
    <property type="match status" value="1"/>
</dbReference>
<name>A0ABQ7JMI4_9FUNG</name>
<evidence type="ECO:0000256" key="1">
    <source>
        <dbReference type="ARBA" id="ARBA00022908"/>
    </source>
</evidence>
<dbReference type="InterPro" id="IPR036162">
    <property type="entry name" value="Resolvase-like_N_sf"/>
</dbReference>
<evidence type="ECO:0000256" key="2">
    <source>
        <dbReference type="ARBA" id="ARBA00023125"/>
    </source>
</evidence>
<sequence>MTTANKIALGYMRVSSDSDRQSTDLQRDALLAAGVDARHLFEDHASGAKDDRTGLAQALKFVCPGDILVVWKLDRLGRSLSHLLAIVTTLKDRQVAFRSLTEGMDTTTASGELLFHVFGALAQYERALIQERVVAGLAAAKRRGRIGGRPPAIVGEKLDAIIAALNRGMSKAARQTHHADRNARSDGLARCTGDAATMTGKSERLAVLSDAEHYALYGLPDFDNSQQLKYLSLSEAELVLASCRPGLHAQIYCVLQIGYFKAKRAFFRFTWDEIEEDCVFILSRYFNGQAFEPKTITKHEHYTQRALIANLFGFRLWSAEFLTQLAQQAAQIVRRDVTPGFIVAELIVWLNEHKIVRPGYTTLQELISEVLSVERRRLADLLADTLDDRTKAALAQLLVRDNTLSELAALKQDAKDFGWRQMVREREKRAKLEPLYRIAKILLPKLAISQQNLLYYASLANFYTVHDLRHFKPEQTHLYLLCYAWQRYRQLTDNLVDALGYHMKKLEDENKACTNKHFVAEQIRRQQETSQVGRLLLLYVDDTVADTTPFGDVRQRAYKIMSKSLFGVS</sequence>
<proteinExistence type="predicted"/>
<gene>
    <name evidence="5" type="ORF">BGZ96_001283</name>
</gene>
<organism evidence="5 6">
    <name type="scientific">Linnemannia gamsii</name>
    <dbReference type="NCBI Taxonomy" id="64522"/>
    <lineage>
        <taxon>Eukaryota</taxon>
        <taxon>Fungi</taxon>
        <taxon>Fungi incertae sedis</taxon>
        <taxon>Mucoromycota</taxon>
        <taxon>Mortierellomycotina</taxon>
        <taxon>Mortierellomycetes</taxon>
        <taxon>Mortierellales</taxon>
        <taxon>Mortierellaceae</taxon>
        <taxon>Linnemannia</taxon>
    </lineage>
</organism>
<keyword evidence="3" id="KW-0233">DNA recombination</keyword>
<dbReference type="PANTHER" id="PTHR30461:SF2">
    <property type="entry name" value="SERINE RECOMBINASE PINE-RELATED"/>
    <property type="match status" value="1"/>
</dbReference>
<reference evidence="5 6" key="1">
    <citation type="journal article" date="2020" name="Fungal Divers.">
        <title>Resolving the Mortierellaceae phylogeny through synthesis of multi-gene phylogenetics and phylogenomics.</title>
        <authorList>
            <person name="Vandepol N."/>
            <person name="Liber J."/>
            <person name="Desiro A."/>
            <person name="Na H."/>
            <person name="Kennedy M."/>
            <person name="Barry K."/>
            <person name="Grigoriev I.V."/>
            <person name="Miller A.N."/>
            <person name="O'Donnell K."/>
            <person name="Stajich J.E."/>
            <person name="Bonito G."/>
        </authorList>
    </citation>
    <scope>NUCLEOTIDE SEQUENCE [LARGE SCALE GENOMIC DNA]</scope>
    <source>
        <strain evidence="5 6">AD045</strain>
    </source>
</reference>
<dbReference type="CDD" id="cd03768">
    <property type="entry name" value="SR_ResInv"/>
    <property type="match status" value="1"/>
</dbReference>
<dbReference type="Pfam" id="PF00239">
    <property type="entry name" value="Resolvase"/>
    <property type="match status" value="1"/>
</dbReference>
<dbReference type="InterPro" id="IPR025296">
    <property type="entry name" value="DUF4158"/>
</dbReference>
<dbReference type="Gene3D" id="3.40.50.1390">
    <property type="entry name" value="Resolvase, N-terminal catalytic domain"/>
    <property type="match status" value="1"/>
</dbReference>
<evidence type="ECO:0000313" key="5">
    <source>
        <dbReference type="EMBL" id="KAG0281092.1"/>
    </source>
</evidence>
<keyword evidence="6" id="KW-1185">Reference proteome</keyword>
<dbReference type="InterPro" id="IPR050639">
    <property type="entry name" value="SSR_resolvase"/>
</dbReference>
<dbReference type="Pfam" id="PF13700">
    <property type="entry name" value="DUF4158"/>
    <property type="match status" value="1"/>
</dbReference>
<dbReference type="PROSITE" id="PS00398">
    <property type="entry name" value="RECOMBINASES_2"/>
    <property type="match status" value="1"/>
</dbReference>
<evidence type="ECO:0000259" key="4">
    <source>
        <dbReference type="PROSITE" id="PS51736"/>
    </source>
</evidence>
<dbReference type="Proteomes" id="UP001194696">
    <property type="component" value="Unassembled WGS sequence"/>
</dbReference>
<protein>
    <recommendedName>
        <fullName evidence="4">Resolvase/invertase-type recombinase catalytic domain-containing protein</fullName>
    </recommendedName>
</protein>
<comment type="caution">
    <text evidence="5">The sequence shown here is derived from an EMBL/GenBank/DDBJ whole genome shotgun (WGS) entry which is preliminary data.</text>
</comment>